<evidence type="ECO:0000256" key="3">
    <source>
        <dbReference type="ARBA" id="ARBA00022448"/>
    </source>
</evidence>
<organism evidence="9 10">
    <name type="scientific">Gaoshiqia sediminis</name>
    <dbReference type="NCBI Taxonomy" id="2986998"/>
    <lineage>
        <taxon>Bacteria</taxon>
        <taxon>Pseudomonadati</taxon>
        <taxon>Bacteroidota</taxon>
        <taxon>Bacteroidia</taxon>
        <taxon>Marinilabiliales</taxon>
        <taxon>Prolixibacteraceae</taxon>
        <taxon>Gaoshiqia</taxon>
    </lineage>
</organism>
<comment type="subcellular location">
    <subcellularLocation>
        <location evidence="1">Cell outer membrane</location>
    </subcellularLocation>
</comment>
<reference evidence="9" key="1">
    <citation type="submission" date="2022-10" db="EMBL/GenBank/DDBJ databases">
        <title>Gaoshiqiia sediminis gen. nov., sp. nov., isolated from coastal sediment.</title>
        <authorList>
            <person name="Yu W.X."/>
            <person name="Mu D.S."/>
            <person name="Du J.Z."/>
            <person name="Liang Y.Q."/>
        </authorList>
    </citation>
    <scope>NUCLEOTIDE SEQUENCE</scope>
    <source>
        <strain evidence="9">A06</strain>
    </source>
</reference>
<dbReference type="PANTHER" id="PTHR30026:SF20">
    <property type="entry name" value="OUTER MEMBRANE PROTEIN TOLC"/>
    <property type="match status" value="1"/>
</dbReference>
<keyword evidence="7" id="KW-0998">Cell outer membrane</keyword>
<dbReference type="AlphaFoldDB" id="A0AA42C466"/>
<protein>
    <submittedName>
        <fullName evidence="9">TolC family protein</fullName>
    </submittedName>
</protein>
<keyword evidence="4" id="KW-1134">Transmembrane beta strand</keyword>
<evidence type="ECO:0000313" key="10">
    <source>
        <dbReference type="Proteomes" id="UP001163821"/>
    </source>
</evidence>
<keyword evidence="6" id="KW-0472">Membrane</keyword>
<sequence length="451" mass="51515">MKLNYSRLFKFRPFTRYTFVLLLVSLALKPGFSQEIYDLNRCITTGLDRNFSILVTRNQQEISANNFTRGNAGFLPALNMTNRYSGTLNTVNQNLADGSENSTSGIHNTTASAGVNLNWTVFEGFNVQATYQKLSELKQIGELNTQMAVEGLVSQIVSEYYYYVQQQRLYSNLAYAVSLSRERVRIDEERYLLGSSSRLELLQSIVYLNADSSRYAKQKEVLRASQIRLNELMAADDLGANIILPDSVIRIDDSLTYNELLDLTLSYNTSLLVAGRNQAVSELDYKLVASRAYPYLNFSSGYSYAYNTFEASSLLNQRTSGMNYGLTLGIDLFDGYNRRREKTNAAIEIENKKYQYQEVEQQVKADLITIYYAYENNLQLLRLEEQNLNVARENLEIALERYKLGSLSGLELREVQKSLLDAEERLISVQYQTKLAEISLRQISGHIMDYL</sequence>
<comment type="similarity">
    <text evidence="2">Belongs to the outer membrane factor (OMF) (TC 1.B.17) family.</text>
</comment>
<dbReference type="Proteomes" id="UP001163821">
    <property type="component" value="Unassembled WGS sequence"/>
</dbReference>
<dbReference type="InterPro" id="IPR003423">
    <property type="entry name" value="OMP_efflux"/>
</dbReference>
<dbReference type="GO" id="GO:0015562">
    <property type="term" value="F:efflux transmembrane transporter activity"/>
    <property type="evidence" value="ECO:0007669"/>
    <property type="project" value="InterPro"/>
</dbReference>
<dbReference type="EMBL" id="JAPAAF010000002">
    <property type="protein sequence ID" value="MCW0481458.1"/>
    <property type="molecule type" value="Genomic_DNA"/>
</dbReference>
<keyword evidence="10" id="KW-1185">Reference proteome</keyword>
<dbReference type="Gene3D" id="1.20.1600.10">
    <property type="entry name" value="Outer membrane efflux proteins (OEP)"/>
    <property type="match status" value="1"/>
</dbReference>
<evidence type="ECO:0000256" key="2">
    <source>
        <dbReference type="ARBA" id="ARBA00007613"/>
    </source>
</evidence>
<dbReference type="PANTHER" id="PTHR30026">
    <property type="entry name" value="OUTER MEMBRANE PROTEIN TOLC"/>
    <property type="match status" value="1"/>
</dbReference>
<dbReference type="GO" id="GO:1990281">
    <property type="term" value="C:efflux pump complex"/>
    <property type="evidence" value="ECO:0007669"/>
    <property type="project" value="TreeGrafter"/>
</dbReference>
<accession>A0AA42C466</accession>
<gene>
    <name evidence="9" type="ORF">N2K84_01880</name>
</gene>
<dbReference type="InterPro" id="IPR051906">
    <property type="entry name" value="TolC-like"/>
</dbReference>
<dbReference type="SUPFAM" id="SSF56954">
    <property type="entry name" value="Outer membrane efflux proteins (OEP)"/>
    <property type="match status" value="1"/>
</dbReference>
<evidence type="ECO:0000256" key="7">
    <source>
        <dbReference type="ARBA" id="ARBA00023237"/>
    </source>
</evidence>
<feature type="coiled-coil region" evidence="8">
    <location>
        <begin position="342"/>
        <end position="401"/>
    </location>
</feature>
<comment type="caution">
    <text evidence="9">The sequence shown here is derived from an EMBL/GenBank/DDBJ whole genome shotgun (WGS) entry which is preliminary data.</text>
</comment>
<proteinExistence type="inferred from homology"/>
<evidence type="ECO:0000256" key="4">
    <source>
        <dbReference type="ARBA" id="ARBA00022452"/>
    </source>
</evidence>
<dbReference type="RefSeq" id="WP_282590068.1">
    <property type="nucleotide sequence ID" value="NZ_JAPAAF010000002.1"/>
</dbReference>
<keyword evidence="8" id="KW-0175">Coiled coil</keyword>
<dbReference type="GO" id="GO:0015288">
    <property type="term" value="F:porin activity"/>
    <property type="evidence" value="ECO:0007669"/>
    <property type="project" value="TreeGrafter"/>
</dbReference>
<evidence type="ECO:0000256" key="8">
    <source>
        <dbReference type="SAM" id="Coils"/>
    </source>
</evidence>
<evidence type="ECO:0000256" key="5">
    <source>
        <dbReference type="ARBA" id="ARBA00022692"/>
    </source>
</evidence>
<evidence type="ECO:0000256" key="1">
    <source>
        <dbReference type="ARBA" id="ARBA00004442"/>
    </source>
</evidence>
<dbReference type="GO" id="GO:0009279">
    <property type="term" value="C:cell outer membrane"/>
    <property type="evidence" value="ECO:0007669"/>
    <property type="project" value="UniProtKB-SubCell"/>
</dbReference>
<evidence type="ECO:0000313" key="9">
    <source>
        <dbReference type="EMBL" id="MCW0481458.1"/>
    </source>
</evidence>
<keyword evidence="3" id="KW-0813">Transport</keyword>
<keyword evidence="5" id="KW-0812">Transmembrane</keyword>
<dbReference type="Pfam" id="PF02321">
    <property type="entry name" value="OEP"/>
    <property type="match status" value="1"/>
</dbReference>
<name>A0AA42C466_9BACT</name>
<evidence type="ECO:0000256" key="6">
    <source>
        <dbReference type="ARBA" id="ARBA00023136"/>
    </source>
</evidence>